<evidence type="ECO:0000256" key="8">
    <source>
        <dbReference type="ARBA" id="ARBA00023211"/>
    </source>
</evidence>
<dbReference type="STRING" id="8022.A0A060Z2E6"/>
<keyword evidence="9" id="KW-0472">Membrane</keyword>
<feature type="domain" description="PPM-type phosphatase" evidence="10">
    <location>
        <begin position="47"/>
        <end position="212"/>
    </location>
</feature>
<dbReference type="InterPro" id="IPR036457">
    <property type="entry name" value="PPM-type-like_dom_sf"/>
</dbReference>
<name>A0A060Z2E6_ONCMY</name>
<dbReference type="Pfam" id="PF00481">
    <property type="entry name" value="PP2C"/>
    <property type="match status" value="1"/>
</dbReference>
<dbReference type="AlphaFoldDB" id="A0A060Z2E6"/>
<keyword evidence="8" id="KW-0464">Manganese</keyword>
<evidence type="ECO:0000313" key="12">
    <source>
        <dbReference type="Proteomes" id="UP000193380"/>
    </source>
</evidence>
<reference evidence="11" key="2">
    <citation type="submission" date="2014-03" db="EMBL/GenBank/DDBJ databases">
        <authorList>
            <person name="Genoscope - CEA"/>
        </authorList>
    </citation>
    <scope>NUCLEOTIDE SEQUENCE</scope>
</reference>
<evidence type="ECO:0000256" key="3">
    <source>
        <dbReference type="ARBA" id="ARBA00013081"/>
    </source>
</evidence>
<evidence type="ECO:0000256" key="1">
    <source>
        <dbReference type="ARBA" id="ARBA00001936"/>
    </source>
</evidence>
<dbReference type="EC" id="3.1.3.16" evidence="3"/>
<protein>
    <recommendedName>
        <fullName evidence="3">protein-serine/threonine phosphatase</fullName>
        <ecNumber evidence="3">3.1.3.16</ecNumber>
    </recommendedName>
</protein>
<evidence type="ECO:0000259" key="10">
    <source>
        <dbReference type="PROSITE" id="PS51746"/>
    </source>
</evidence>
<accession>A0A060Z2E6</accession>
<proteinExistence type="inferred from homology"/>
<evidence type="ECO:0000256" key="6">
    <source>
        <dbReference type="ARBA" id="ARBA00022842"/>
    </source>
</evidence>
<dbReference type="Proteomes" id="UP000193380">
    <property type="component" value="Unassembled WGS sequence"/>
</dbReference>
<keyword evidence="9" id="KW-1133">Transmembrane helix</keyword>
<dbReference type="GO" id="GO:0004722">
    <property type="term" value="F:protein serine/threonine phosphatase activity"/>
    <property type="evidence" value="ECO:0007669"/>
    <property type="project" value="UniProtKB-EC"/>
</dbReference>
<keyword evidence="4" id="KW-0479">Metal-binding</keyword>
<evidence type="ECO:0000256" key="2">
    <source>
        <dbReference type="ARBA" id="ARBA00006702"/>
    </source>
</evidence>
<evidence type="ECO:0000256" key="9">
    <source>
        <dbReference type="SAM" id="Phobius"/>
    </source>
</evidence>
<dbReference type="PROSITE" id="PS51746">
    <property type="entry name" value="PPM_2"/>
    <property type="match status" value="1"/>
</dbReference>
<feature type="transmembrane region" description="Helical" evidence="9">
    <location>
        <begin position="17"/>
        <end position="50"/>
    </location>
</feature>
<evidence type="ECO:0000313" key="11">
    <source>
        <dbReference type="EMBL" id="CDQ98047.1"/>
    </source>
</evidence>
<evidence type="ECO:0000256" key="5">
    <source>
        <dbReference type="ARBA" id="ARBA00022801"/>
    </source>
</evidence>
<dbReference type="SUPFAM" id="SSF81606">
    <property type="entry name" value="PP2C-like"/>
    <property type="match status" value="1"/>
</dbReference>
<dbReference type="InterPro" id="IPR001932">
    <property type="entry name" value="PPM-type_phosphatase-like_dom"/>
</dbReference>
<dbReference type="PANTHER" id="PTHR13832">
    <property type="entry name" value="PROTEIN PHOSPHATASE 2C"/>
    <property type="match status" value="1"/>
</dbReference>
<keyword evidence="6" id="KW-0460">Magnesium</keyword>
<keyword evidence="7" id="KW-0904">Protein phosphatase</keyword>
<comment type="cofactor">
    <cofactor evidence="1">
        <name>Mn(2+)</name>
        <dbReference type="ChEBI" id="CHEBI:29035"/>
    </cofactor>
</comment>
<dbReference type="GO" id="GO:0046872">
    <property type="term" value="F:metal ion binding"/>
    <property type="evidence" value="ECO:0007669"/>
    <property type="project" value="UniProtKB-KW"/>
</dbReference>
<dbReference type="InterPro" id="IPR015655">
    <property type="entry name" value="PP2C"/>
</dbReference>
<evidence type="ECO:0000256" key="4">
    <source>
        <dbReference type="ARBA" id="ARBA00022723"/>
    </source>
</evidence>
<gene>
    <name evidence="11" type="ORF">GSONMT00031064001</name>
</gene>
<keyword evidence="5" id="KW-0378">Hydrolase</keyword>
<keyword evidence="9" id="KW-0812">Transmembrane</keyword>
<dbReference type="EMBL" id="FR934651">
    <property type="protein sequence ID" value="CDQ98047.1"/>
    <property type="molecule type" value="Genomic_DNA"/>
</dbReference>
<dbReference type="PANTHER" id="PTHR13832:SF803">
    <property type="entry name" value="PROTEIN PHOSPHATASE 1G"/>
    <property type="match status" value="1"/>
</dbReference>
<feature type="non-terminal residue" evidence="11">
    <location>
        <position position="212"/>
    </location>
</feature>
<comment type="similarity">
    <text evidence="2">Belongs to the PP2C family.</text>
</comment>
<reference evidence="11" key="1">
    <citation type="journal article" date="2014" name="Nat. Commun.">
        <title>The rainbow trout genome provides novel insights into evolution after whole-genome duplication in vertebrates.</title>
        <authorList>
            <person name="Berthelot C."/>
            <person name="Brunet F."/>
            <person name="Chalopin D."/>
            <person name="Juanchich A."/>
            <person name="Bernard M."/>
            <person name="Noel B."/>
            <person name="Bento P."/>
            <person name="Da Silva C."/>
            <person name="Labadie K."/>
            <person name="Alberti A."/>
            <person name="Aury J.M."/>
            <person name="Louis A."/>
            <person name="Dehais P."/>
            <person name="Bardou P."/>
            <person name="Montfort J."/>
            <person name="Klopp C."/>
            <person name="Cabau C."/>
            <person name="Gaspin C."/>
            <person name="Thorgaard G.H."/>
            <person name="Boussaha M."/>
            <person name="Quillet E."/>
            <person name="Guyomard R."/>
            <person name="Galiana D."/>
            <person name="Bobe J."/>
            <person name="Volff J.N."/>
            <person name="Genet C."/>
            <person name="Wincker P."/>
            <person name="Jaillon O."/>
            <person name="Roest Crollius H."/>
            <person name="Guiguen Y."/>
        </authorList>
    </citation>
    <scope>NUCLEOTIDE SEQUENCE [LARGE SCALE GENOMIC DNA]</scope>
</reference>
<sequence>MTLSISLSPSITPPQLVYLWIASLFGIAAVCVSVYVLFLTCLLCVAALALDSFRGSREALYGVFDGDRNVEVPYLLQCTMGDVLAEELHKSKNQEDYMTNTFLTMQRKLGTAGQRLGGSAALCHIRHGLVAPSDRGGGGCFTVTAANVGRCQAVLCRDGKALPLSTTHTVRQQAEYQRARQHHAIITEVHTHCTVCMSLSVSLLRGPNTPPP</sequence>
<organism evidence="11 12">
    <name type="scientific">Oncorhynchus mykiss</name>
    <name type="common">Rainbow trout</name>
    <name type="synonym">Salmo gairdneri</name>
    <dbReference type="NCBI Taxonomy" id="8022"/>
    <lineage>
        <taxon>Eukaryota</taxon>
        <taxon>Metazoa</taxon>
        <taxon>Chordata</taxon>
        <taxon>Craniata</taxon>
        <taxon>Vertebrata</taxon>
        <taxon>Euteleostomi</taxon>
        <taxon>Actinopterygii</taxon>
        <taxon>Neopterygii</taxon>
        <taxon>Teleostei</taxon>
        <taxon>Protacanthopterygii</taxon>
        <taxon>Salmoniformes</taxon>
        <taxon>Salmonidae</taxon>
        <taxon>Salmoninae</taxon>
        <taxon>Oncorhynchus</taxon>
    </lineage>
</organism>
<dbReference type="PaxDb" id="8022-A0A060Z2E6"/>
<evidence type="ECO:0000256" key="7">
    <source>
        <dbReference type="ARBA" id="ARBA00022912"/>
    </source>
</evidence>
<dbReference type="Gene3D" id="3.60.40.10">
    <property type="entry name" value="PPM-type phosphatase domain"/>
    <property type="match status" value="1"/>
</dbReference>